<accession>A0A835CIR5</accession>
<sequence>MELSSLAVGSFSSFSFQTSISSSYLAFPNSDFFSQFFYLAGLSGDSFHASHSTIKSTRILKYNAMQSESHLSIKSTLIPKYNVKRSV</sequence>
<evidence type="ECO:0000313" key="1">
    <source>
        <dbReference type="EMBL" id="KAF7841500.1"/>
    </source>
</evidence>
<gene>
    <name evidence="1" type="ORF">G2W53_003798</name>
</gene>
<dbReference type="Proteomes" id="UP000634136">
    <property type="component" value="Unassembled WGS sequence"/>
</dbReference>
<evidence type="ECO:0000313" key="2">
    <source>
        <dbReference type="Proteomes" id="UP000634136"/>
    </source>
</evidence>
<dbReference type="AlphaFoldDB" id="A0A835CIR5"/>
<proteinExistence type="predicted"/>
<protein>
    <submittedName>
        <fullName evidence="1">Uncharacterized protein</fullName>
    </submittedName>
</protein>
<comment type="caution">
    <text evidence="1">The sequence shown here is derived from an EMBL/GenBank/DDBJ whole genome shotgun (WGS) entry which is preliminary data.</text>
</comment>
<keyword evidence="2" id="KW-1185">Reference proteome</keyword>
<organism evidence="1 2">
    <name type="scientific">Senna tora</name>
    <dbReference type="NCBI Taxonomy" id="362788"/>
    <lineage>
        <taxon>Eukaryota</taxon>
        <taxon>Viridiplantae</taxon>
        <taxon>Streptophyta</taxon>
        <taxon>Embryophyta</taxon>
        <taxon>Tracheophyta</taxon>
        <taxon>Spermatophyta</taxon>
        <taxon>Magnoliopsida</taxon>
        <taxon>eudicotyledons</taxon>
        <taxon>Gunneridae</taxon>
        <taxon>Pentapetalae</taxon>
        <taxon>rosids</taxon>
        <taxon>fabids</taxon>
        <taxon>Fabales</taxon>
        <taxon>Fabaceae</taxon>
        <taxon>Caesalpinioideae</taxon>
        <taxon>Cassia clade</taxon>
        <taxon>Senna</taxon>
    </lineage>
</organism>
<dbReference type="EMBL" id="JAAIUW010000002">
    <property type="protein sequence ID" value="KAF7841500.1"/>
    <property type="molecule type" value="Genomic_DNA"/>
</dbReference>
<name>A0A835CIR5_9FABA</name>
<reference evidence="1" key="1">
    <citation type="submission" date="2020-09" db="EMBL/GenBank/DDBJ databases">
        <title>Genome-Enabled Discovery of Anthraquinone Biosynthesis in Senna tora.</title>
        <authorList>
            <person name="Kang S.-H."/>
            <person name="Pandey R.P."/>
            <person name="Lee C.-M."/>
            <person name="Sim J.-S."/>
            <person name="Jeong J.-T."/>
            <person name="Choi B.-S."/>
            <person name="Jung M."/>
            <person name="Ginzburg D."/>
            <person name="Zhao K."/>
            <person name="Won S.Y."/>
            <person name="Oh T.-J."/>
            <person name="Yu Y."/>
            <person name="Kim N.-H."/>
            <person name="Lee O.R."/>
            <person name="Lee T.-H."/>
            <person name="Bashyal P."/>
            <person name="Kim T.-S."/>
            <person name="Lee W.-H."/>
            <person name="Kawkins C."/>
            <person name="Kim C.-K."/>
            <person name="Kim J.S."/>
            <person name="Ahn B.O."/>
            <person name="Rhee S.Y."/>
            <person name="Sohng J.K."/>
        </authorList>
    </citation>
    <scope>NUCLEOTIDE SEQUENCE</scope>
    <source>
        <tissue evidence="1">Leaf</tissue>
    </source>
</reference>